<comment type="caution">
    <text evidence="1">The sequence shown here is derived from an EMBL/GenBank/DDBJ whole genome shotgun (WGS) entry which is preliminary data.</text>
</comment>
<reference evidence="2" key="1">
    <citation type="journal article" date="2019" name="Int. J. Syst. Evol. Microbiol.">
        <title>The Global Catalogue of Microorganisms (GCM) 10K type strain sequencing project: providing services to taxonomists for standard genome sequencing and annotation.</title>
        <authorList>
            <consortium name="The Broad Institute Genomics Platform"/>
            <consortium name="The Broad Institute Genome Sequencing Center for Infectious Disease"/>
            <person name="Wu L."/>
            <person name="Ma J."/>
        </authorList>
    </citation>
    <scope>NUCLEOTIDE SEQUENCE [LARGE SCALE GENOMIC DNA]</scope>
    <source>
        <strain evidence="2">JCM 13378</strain>
    </source>
</reference>
<evidence type="ECO:0000313" key="1">
    <source>
        <dbReference type="EMBL" id="GAA0346381.1"/>
    </source>
</evidence>
<dbReference type="EMBL" id="BAAAEI010000006">
    <property type="protein sequence ID" value="GAA0346381.1"/>
    <property type="molecule type" value="Genomic_DNA"/>
</dbReference>
<keyword evidence="2" id="KW-1185">Reference proteome</keyword>
<dbReference type="Proteomes" id="UP001501757">
    <property type="component" value="Unassembled WGS sequence"/>
</dbReference>
<accession>A0ABP3GIM2</accession>
<gene>
    <name evidence="1" type="ORF">GCM10009092_08560</name>
</gene>
<protein>
    <submittedName>
        <fullName evidence="1">Uncharacterized protein</fullName>
    </submittedName>
</protein>
<organism evidence="1 2">
    <name type="scientific">Bowmanella denitrificans</name>
    <dbReference type="NCBI Taxonomy" id="366582"/>
    <lineage>
        <taxon>Bacteria</taxon>
        <taxon>Pseudomonadati</taxon>
        <taxon>Pseudomonadota</taxon>
        <taxon>Gammaproteobacteria</taxon>
        <taxon>Alteromonadales</taxon>
        <taxon>Alteromonadaceae</taxon>
        <taxon>Bowmanella</taxon>
    </lineage>
</organism>
<sequence>MAAQIELSSMDCHPPLKPWVDLAMLRTTFYFYLTQRSEQKLFVLTTLKPGYGLYRKYDTG</sequence>
<proteinExistence type="predicted"/>
<evidence type="ECO:0000313" key="2">
    <source>
        <dbReference type="Proteomes" id="UP001501757"/>
    </source>
</evidence>
<name>A0ABP3GIM2_9ALTE</name>